<accession>A0A4W5KEC9</accession>
<dbReference type="Gene3D" id="1.20.1560.10">
    <property type="entry name" value="ABC transporter type 1, transmembrane domain"/>
    <property type="match status" value="1"/>
</dbReference>
<reference evidence="6" key="1">
    <citation type="submission" date="2018-06" db="EMBL/GenBank/DDBJ databases">
        <title>Genome assembly of Danube salmon.</title>
        <authorList>
            <person name="Macqueen D.J."/>
            <person name="Gundappa M.K."/>
        </authorList>
    </citation>
    <scope>NUCLEOTIDE SEQUENCE [LARGE SCALE GENOMIC DNA]</scope>
</reference>
<feature type="transmembrane region" description="Helical" evidence="4">
    <location>
        <begin position="12"/>
        <end position="34"/>
    </location>
</feature>
<dbReference type="Ensembl" id="ENSHHUT00000010644.1">
    <property type="protein sequence ID" value="ENSHHUP00000010311.1"/>
    <property type="gene ID" value="ENSHHUG00000006300.1"/>
</dbReference>
<keyword evidence="6" id="KW-1185">Reference proteome</keyword>
<proteinExistence type="predicted"/>
<reference evidence="5" key="2">
    <citation type="submission" date="2025-08" db="UniProtKB">
        <authorList>
            <consortium name="Ensembl"/>
        </authorList>
    </citation>
    <scope>IDENTIFICATION</scope>
</reference>
<reference evidence="5" key="3">
    <citation type="submission" date="2025-09" db="UniProtKB">
        <authorList>
            <consortium name="Ensembl"/>
        </authorList>
    </citation>
    <scope>IDENTIFICATION</scope>
</reference>
<dbReference type="AlphaFoldDB" id="A0A4W5KEC9"/>
<evidence type="ECO:0000256" key="3">
    <source>
        <dbReference type="ARBA" id="ARBA00023136"/>
    </source>
</evidence>
<organism evidence="5 6">
    <name type="scientific">Hucho hucho</name>
    <name type="common">huchen</name>
    <dbReference type="NCBI Taxonomy" id="62062"/>
    <lineage>
        <taxon>Eukaryota</taxon>
        <taxon>Metazoa</taxon>
        <taxon>Chordata</taxon>
        <taxon>Craniata</taxon>
        <taxon>Vertebrata</taxon>
        <taxon>Euteleostomi</taxon>
        <taxon>Actinopterygii</taxon>
        <taxon>Neopterygii</taxon>
        <taxon>Teleostei</taxon>
        <taxon>Protacanthopterygii</taxon>
        <taxon>Salmoniformes</taxon>
        <taxon>Salmonidae</taxon>
        <taxon>Salmoninae</taxon>
        <taxon>Hucho</taxon>
    </lineage>
</organism>
<evidence type="ECO:0000313" key="6">
    <source>
        <dbReference type="Proteomes" id="UP000314982"/>
    </source>
</evidence>
<feature type="transmembrane region" description="Helical" evidence="4">
    <location>
        <begin position="40"/>
        <end position="61"/>
    </location>
</feature>
<dbReference type="GO" id="GO:0005524">
    <property type="term" value="F:ATP binding"/>
    <property type="evidence" value="ECO:0007669"/>
    <property type="project" value="InterPro"/>
</dbReference>
<name>A0A4W5KEC9_9TELE</name>
<protein>
    <recommendedName>
        <fullName evidence="7">ABC transmembrane type-1 domain-containing protein</fullName>
    </recommendedName>
</protein>
<keyword evidence="3 4" id="KW-0472">Membrane</keyword>
<keyword evidence="1 4" id="KW-0812">Transmembrane</keyword>
<evidence type="ECO:0008006" key="7">
    <source>
        <dbReference type="Google" id="ProtNLM"/>
    </source>
</evidence>
<dbReference type="GO" id="GO:0016020">
    <property type="term" value="C:membrane"/>
    <property type="evidence" value="ECO:0007669"/>
    <property type="project" value="InterPro"/>
</dbReference>
<dbReference type="Proteomes" id="UP000314982">
    <property type="component" value="Unassembled WGS sequence"/>
</dbReference>
<keyword evidence="2 4" id="KW-1133">Transmembrane helix</keyword>
<sequence>MAGYTQSINSSITTIIPTLATILTFVVHTLLGLPLGTSEAFTIIAIFNSMRFSLGLLPFSVKAMAEGQVSLVRLKVRLLSSP</sequence>
<evidence type="ECO:0000313" key="5">
    <source>
        <dbReference type="Ensembl" id="ENSHHUP00000010311.1"/>
    </source>
</evidence>
<evidence type="ECO:0000256" key="2">
    <source>
        <dbReference type="ARBA" id="ARBA00022989"/>
    </source>
</evidence>
<evidence type="ECO:0000256" key="4">
    <source>
        <dbReference type="SAM" id="Phobius"/>
    </source>
</evidence>
<evidence type="ECO:0000256" key="1">
    <source>
        <dbReference type="ARBA" id="ARBA00022692"/>
    </source>
</evidence>
<dbReference type="InterPro" id="IPR036640">
    <property type="entry name" value="ABC1_TM_sf"/>
</dbReference>